<dbReference type="AlphaFoldDB" id="A0A9P0IHX6"/>
<keyword evidence="2" id="KW-0812">Transmembrane</keyword>
<reference evidence="3" key="1">
    <citation type="submission" date="2022-02" db="EMBL/GenBank/DDBJ databases">
        <authorList>
            <person name="King R."/>
        </authorList>
    </citation>
    <scope>NUCLEOTIDE SEQUENCE</scope>
</reference>
<organism evidence="3 4">
    <name type="scientific">Spodoptera littoralis</name>
    <name type="common">Egyptian cotton leafworm</name>
    <dbReference type="NCBI Taxonomy" id="7109"/>
    <lineage>
        <taxon>Eukaryota</taxon>
        <taxon>Metazoa</taxon>
        <taxon>Ecdysozoa</taxon>
        <taxon>Arthropoda</taxon>
        <taxon>Hexapoda</taxon>
        <taxon>Insecta</taxon>
        <taxon>Pterygota</taxon>
        <taxon>Neoptera</taxon>
        <taxon>Endopterygota</taxon>
        <taxon>Lepidoptera</taxon>
        <taxon>Glossata</taxon>
        <taxon>Ditrysia</taxon>
        <taxon>Noctuoidea</taxon>
        <taxon>Noctuidae</taxon>
        <taxon>Amphipyrinae</taxon>
        <taxon>Spodoptera</taxon>
    </lineage>
</organism>
<sequence length="306" mass="33016">MDDIVDYFEEFIKKSLVVISLGLGTLILMIMYVFKMLADRPNGPRALCNADPELNRSKASVLSEGKRSHTRCRSCNSINSEPKNVNSCISNPDKSSSLCSNPNKSSSVCSNPDKSSSVYSNPNKSCSVCSNTNKSSIESSNANKTSSACSNTNKTSSVCSNTNKTSSACSNTNKTNSACSNPNKTNSACSNPKNCQTMNTSTSNTILTAKTASISAQITSHPRFDKKTLREVGLSGCSKICRSRSRTTGNSDTECRSGPNTIEITKTPSEQMCTTKHHLANSRPCTRYIAIRTSCCSMCCVDDDRR</sequence>
<evidence type="ECO:0000313" key="4">
    <source>
        <dbReference type="Proteomes" id="UP001153321"/>
    </source>
</evidence>
<gene>
    <name evidence="3" type="ORF">SPLIT_LOCUS10743</name>
</gene>
<feature type="region of interest" description="Disordered" evidence="1">
    <location>
        <begin position="95"/>
        <end position="125"/>
    </location>
</feature>
<feature type="compositionally biased region" description="Low complexity" evidence="1">
    <location>
        <begin position="95"/>
        <end position="107"/>
    </location>
</feature>
<evidence type="ECO:0000256" key="1">
    <source>
        <dbReference type="SAM" id="MobiDB-lite"/>
    </source>
</evidence>
<keyword evidence="2" id="KW-1133">Transmembrane helix</keyword>
<feature type="transmembrane region" description="Helical" evidence="2">
    <location>
        <begin position="15"/>
        <end position="34"/>
    </location>
</feature>
<name>A0A9P0IHX6_SPOLI</name>
<dbReference type="EMBL" id="LR824537">
    <property type="protein sequence ID" value="CAH1645391.1"/>
    <property type="molecule type" value="Genomic_DNA"/>
</dbReference>
<dbReference type="Proteomes" id="UP001153321">
    <property type="component" value="Chromosome 6"/>
</dbReference>
<keyword evidence="4" id="KW-1185">Reference proteome</keyword>
<accession>A0A9P0IHX6</accession>
<evidence type="ECO:0000256" key="2">
    <source>
        <dbReference type="SAM" id="Phobius"/>
    </source>
</evidence>
<keyword evidence="2" id="KW-0472">Membrane</keyword>
<protein>
    <submittedName>
        <fullName evidence="3">Uncharacterized protein</fullName>
    </submittedName>
</protein>
<evidence type="ECO:0000313" key="3">
    <source>
        <dbReference type="EMBL" id="CAH1645391.1"/>
    </source>
</evidence>
<feature type="region of interest" description="Disordered" evidence="1">
    <location>
        <begin position="141"/>
        <end position="189"/>
    </location>
</feature>
<proteinExistence type="predicted"/>
<feature type="compositionally biased region" description="Polar residues" evidence="1">
    <location>
        <begin position="108"/>
        <end position="125"/>
    </location>
</feature>